<evidence type="ECO:0000256" key="5">
    <source>
        <dbReference type="ARBA" id="ARBA00023136"/>
    </source>
</evidence>
<dbReference type="SUPFAM" id="SSF103481">
    <property type="entry name" value="Multidrug resistance efflux transporter EmrE"/>
    <property type="match status" value="1"/>
</dbReference>
<evidence type="ECO:0000313" key="8">
    <source>
        <dbReference type="EMBL" id="KAL2492882.1"/>
    </source>
</evidence>
<sequence length="277" mass="30648">MRRLMPTIDRWGLEGYVDREIPSQFCSSLEILSPQLYRNCVFTGVNYSSPTLASAMSNLVPAFTFLLAVIFRMEKLDSRSSRNQIKITAVCVSISRALIVTLYKGPIGSFPNHSSSSQTLYNVLAVQTNWVLGGIFLAMASLCLSLWNTFQCAMVTFIAERNHPKAWILRHNIEPVSVIYSAVFGNVVTFCVETWCIYKKGPVFVAMFKPLGIAIAALLGVIILGDRLHVGSVIGAVVIVIGFYGVIWAQAKEQEKGDFCEEHDPDPASSSQHPLLH</sequence>
<evidence type="ECO:0000256" key="3">
    <source>
        <dbReference type="ARBA" id="ARBA00022692"/>
    </source>
</evidence>
<name>A0ABD1RWR9_9LAMI</name>
<evidence type="ECO:0000313" key="9">
    <source>
        <dbReference type="Proteomes" id="UP001604336"/>
    </source>
</evidence>
<evidence type="ECO:0000256" key="6">
    <source>
        <dbReference type="RuleBase" id="RU363077"/>
    </source>
</evidence>
<protein>
    <recommendedName>
        <fullName evidence="6">WAT1-related protein</fullName>
    </recommendedName>
</protein>
<dbReference type="InterPro" id="IPR030184">
    <property type="entry name" value="WAT1-related"/>
</dbReference>
<evidence type="ECO:0000256" key="4">
    <source>
        <dbReference type="ARBA" id="ARBA00022989"/>
    </source>
</evidence>
<dbReference type="Proteomes" id="UP001604336">
    <property type="component" value="Unassembled WGS sequence"/>
</dbReference>
<evidence type="ECO:0000256" key="1">
    <source>
        <dbReference type="ARBA" id="ARBA00004141"/>
    </source>
</evidence>
<feature type="transmembrane region" description="Helical" evidence="6">
    <location>
        <begin position="52"/>
        <end position="73"/>
    </location>
</feature>
<feature type="transmembrane region" description="Helical" evidence="6">
    <location>
        <begin position="123"/>
        <end position="147"/>
    </location>
</feature>
<feature type="domain" description="EamA" evidence="7">
    <location>
        <begin position="128"/>
        <end position="247"/>
    </location>
</feature>
<organism evidence="8 9">
    <name type="scientific">Abeliophyllum distichum</name>
    <dbReference type="NCBI Taxonomy" id="126358"/>
    <lineage>
        <taxon>Eukaryota</taxon>
        <taxon>Viridiplantae</taxon>
        <taxon>Streptophyta</taxon>
        <taxon>Embryophyta</taxon>
        <taxon>Tracheophyta</taxon>
        <taxon>Spermatophyta</taxon>
        <taxon>Magnoliopsida</taxon>
        <taxon>eudicotyledons</taxon>
        <taxon>Gunneridae</taxon>
        <taxon>Pentapetalae</taxon>
        <taxon>asterids</taxon>
        <taxon>lamiids</taxon>
        <taxon>Lamiales</taxon>
        <taxon>Oleaceae</taxon>
        <taxon>Forsythieae</taxon>
        <taxon>Abeliophyllum</taxon>
    </lineage>
</organism>
<keyword evidence="9" id="KW-1185">Reference proteome</keyword>
<comment type="caution">
    <text evidence="8">The sequence shown here is derived from an EMBL/GenBank/DDBJ whole genome shotgun (WGS) entry which is preliminary data.</text>
</comment>
<evidence type="ECO:0000259" key="7">
    <source>
        <dbReference type="Pfam" id="PF00892"/>
    </source>
</evidence>
<dbReference type="GO" id="GO:0016020">
    <property type="term" value="C:membrane"/>
    <property type="evidence" value="ECO:0007669"/>
    <property type="project" value="UniProtKB-SubCell"/>
</dbReference>
<gene>
    <name evidence="8" type="ORF">Adt_28510</name>
</gene>
<keyword evidence="3 6" id="KW-0812">Transmembrane</keyword>
<dbReference type="InterPro" id="IPR000620">
    <property type="entry name" value="EamA_dom"/>
</dbReference>
<feature type="transmembrane region" description="Helical" evidence="6">
    <location>
        <begin position="85"/>
        <end position="103"/>
    </location>
</feature>
<dbReference type="AlphaFoldDB" id="A0ABD1RWR9"/>
<comment type="subcellular location">
    <subcellularLocation>
        <location evidence="1 6">Membrane</location>
        <topology evidence="1 6">Multi-pass membrane protein</topology>
    </subcellularLocation>
</comment>
<accession>A0ABD1RWR9</accession>
<proteinExistence type="inferred from homology"/>
<feature type="transmembrane region" description="Helical" evidence="6">
    <location>
        <begin position="230"/>
        <end position="249"/>
    </location>
</feature>
<feature type="transmembrane region" description="Helical" evidence="6">
    <location>
        <begin position="203"/>
        <end position="224"/>
    </location>
</feature>
<dbReference type="EMBL" id="JBFOLK010000008">
    <property type="protein sequence ID" value="KAL2492882.1"/>
    <property type="molecule type" value="Genomic_DNA"/>
</dbReference>
<keyword evidence="4 6" id="KW-1133">Transmembrane helix</keyword>
<comment type="similarity">
    <text evidence="2 6">Belongs to the drug/metabolite transporter (DMT) superfamily. Plant drug/metabolite exporter (P-DME) (TC 2.A.7.4) family.</text>
</comment>
<dbReference type="PANTHER" id="PTHR31218">
    <property type="entry name" value="WAT1-RELATED PROTEIN"/>
    <property type="match status" value="1"/>
</dbReference>
<dbReference type="InterPro" id="IPR037185">
    <property type="entry name" value="EmrE-like"/>
</dbReference>
<evidence type="ECO:0000256" key="2">
    <source>
        <dbReference type="ARBA" id="ARBA00007635"/>
    </source>
</evidence>
<reference evidence="9" key="1">
    <citation type="submission" date="2024-07" db="EMBL/GenBank/DDBJ databases">
        <title>Two chromosome-level genome assemblies of Korean endemic species Abeliophyllum distichum and Forsythia ovata (Oleaceae).</title>
        <authorList>
            <person name="Jang H."/>
        </authorList>
    </citation>
    <scope>NUCLEOTIDE SEQUENCE [LARGE SCALE GENOMIC DNA]</scope>
</reference>
<keyword evidence="5 6" id="KW-0472">Membrane</keyword>
<dbReference type="Pfam" id="PF00892">
    <property type="entry name" value="EamA"/>
    <property type="match status" value="1"/>
</dbReference>